<dbReference type="PRINTS" id="PR00950">
    <property type="entry name" value="TYPE3IMSPROT"/>
</dbReference>
<dbReference type="MEROPS" id="N06.A01"/>
<sequence length="385" mass="41974">MAEENQDGQEKTEEPTQRRLQKAAEEGRILTSKEVMVFTTLAAGLVLFMGLSPFVASGLDAWGSLFRIDSGFNLDTLGLVKVRYAFWLVILATLVVGMPLIVVIILTQAAVGGLNFAAQAMNFKGNRIDPIAGLKRIFSVKGLVELAKSVLKVGLLFGIGALVIYHQLPQLVFLSSSSLSQGVNRAAQAFPFLVGGLLIALLVIAAIDYAWQKHTHTQSLRMTLKEVKDESKQTEGSPEVRAKIRRMQYQQAQESSRQREALGNVGDATTVVTNPTHFAVALKYAAGQEGAPVVLAMGRGQMAMQIIERAKEARVRTLRIPMLARALYFTSEIGGEITEGLYNAVAVVLAYVFRLDSGETMDMPELTLPPELRFDEYGNLEAGEG</sequence>
<dbReference type="AlphaFoldDB" id="Q4JMS7"/>
<keyword evidence="2" id="KW-1133">Transmembrane helix</keyword>
<dbReference type="EMBL" id="DQ068068">
    <property type="protein sequence ID" value="AAY87236.1"/>
    <property type="molecule type" value="Genomic_DNA"/>
</dbReference>
<keyword evidence="3" id="KW-0966">Cell projection</keyword>
<feature type="compositionally biased region" description="Basic and acidic residues" evidence="1">
    <location>
        <begin position="8"/>
        <end position="24"/>
    </location>
</feature>
<dbReference type="InterPro" id="IPR006135">
    <property type="entry name" value="T3SS_substrate_exporter"/>
</dbReference>
<accession>Q4JMS7</accession>
<feature type="transmembrane region" description="Helical" evidence="2">
    <location>
        <begin position="35"/>
        <end position="56"/>
    </location>
</feature>
<name>Q4JMS7_9BACT</name>
<feature type="transmembrane region" description="Helical" evidence="2">
    <location>
        <begin position="84"/>
        <end position="117"/>
    </location>
</feature>
<keyword evidence="3" id="KW-0969">Cilium</keyword>
<dbReference type="Pfam" id="PF01312">
    <property type="entry name" value="Bac_export_2"/>
    <property type="match status" value="1"/>
</dbReference>
<feature type="transmembrane region" description="Helical" evidence="2">
    <location>
        <begin position="188"/>
        <end position="211"/>
    </location>
</feature>
<feature type="transmembrane region" description="Helical" evidence="2">
    <location>
        <begin position="150"/>
        <end position="168"/>
    </location>
</feature>
<evidence type="ECO:0000256" key="1">
    <source>
        <dbReference type="SAM" id="MobiDB-lite"/>
    </source>
</evidence>
<keyword evidence="2" id="KW-0472">Membrane</keyword>
<dbReference type="GO" id="GO:0005886">
    <property type="term" value="C:plasma membrane"/>
    <property type="evidence" value="ECO:0007669"/>
    <property type="project" value="TreeGrafter"/>
</dbReference>
<evidence type="ECO:0000313" key="3">
    <source>
        <dbReference type="EMBL" id="AAY87236.1"/>
    </source>
</evidence>
<reference evidence="3" key="1">
    <citation type="journal article" date="2005" name="PLoS Biol.">
        <title>New insights into metabolic properties of marine bacteria encoding proteorhodopsins.</title>
        <authorList>
            <person name="Sabehi G."/>
            <person name="Loy A."/>
            <person name="Jung K.H."/>
            <person name="Partha R."/>
            <person name="Spudich J.L."/>
            <person name="Isaacson T."/>
            <person name="Hirschberg J."/>
            <person name="Wagner M."/>
            <person name="Beja O."/>
        </authorList>
    </citation>
    <scope>NUCLEOTIDE SEQUENCE</scope>
</reference>
<dbReference type="GO" id="GO:0009306">
    <property type="term" value="P:protein secretion"/>
    <property type="evidence" value="ECO:0007669"/>
    <property type="project" value="InterPro"/>
</dbReference>
<dbReference type="PANTHER" id="PTHR30531">
    <property type="entry name" value="FLAGELLAR BIOSYNTHETIC PROTEIN FLHB"/>
    <property type="match status" value="1"/>
</dbReference>
<protein>
    <submittedName>
        <fullName evidence="3">Predicted flagellar biosynthetic protein</fullName>
    </submittedName>
</protein>
<dbReference type="Gene3D" id="3.40.1690.10">
    <property type="entry name" value="secretion proteins EscU"/>
    <property type="match status" value="1"/>
</dbReference>
<dbReference type="SUPFAM" id="SSF160544">
    <property type="entry name" value="EscU C-terminal domain-like"/>
    <property type="match status" value="1"/>
</dbReference>
<keyword evidence="2" id="KW-0812">Transmembrane</keyword>
<evidence type="ECO:0000256" key="2">
    <source>
        <dbReference type="SAM" id="Phobius"/>
    </source>
</evidence>
<keyword evidence="3" id="KW-0282">Flagellum</keyword>
<dbReference type="InterPro" id="IPR029025">
    <property type="entry name" value="T3SS_substrate_exporter_C"/>
</dbReference>
<gene>
    <name evidence="3" type="primary">flhB</name>
</gene>
<organism evidence="3">
    <name type="scientific">uncultured bacterium BAC17H8</name>
    <dbReference type="NCBI Taxonomy" id="332980"/>
    <lineage>
        <taxon>Bacteria</taxon>
        <taxon>environmental samples</taxon>
    </lineage>
</organism>
<feature type="region of interest" description="Disordered" evidence="1">
    <location>
        <begin position="1"/>
        <end position="24"/>
    </location>
</feature>
<dbReference type="PANTHER" id="PTHR30531:SF12">
    <property type="entry name" value="FLAGELLAR BIOSYNTHETIC PROTEIN FLHB"/>
    <property type="match status" value="1"/>
</dbReference>
<proteinExistence type="predicted"/>